<organism evidence="5 6">
    <name type="scientific">Pedobacter ginsenosidimutans</name>
    <dbReference type="NCBI Taxonomy" id="687842"/>
    <lineage>
        <taxon>Bacteria</taxon>
        <taxon>Pseudomonadati</taxon>
        <taxon>Bacteroidota</taxon>
        <taxon>Sphingobacteriia</taxon>
        <taxon>Sphingobacteriales</taxon>
        <taxon>Sphingobacteriaceae</taxon>
        <taxon>Pedobacter</taxon>
    </lineage>
</organism>
<feature type="chain" id="PRO_5006665300" description="Alginate lyase domain-containing protein" evidence="3">
    <location>
        <begin position="24"/>
        <end position="376"/>
    </location>
</feature>
<dbReference type="InterPro" id="IPR008397">
    <property type="entry name" value="Alginate_lyase_dom"/>
</dbReference>
<dbReference type="GO" id="GO:0042597">
    <property type="term" value="C:periplasmic space"/>
    <property type="evidence" value="ECO:0007669"/>
    <property type="project" value="InterPro"/>
</dbReference>
<evidence type="ECO:0000259" key="4">
    <source>
        <dbReference type="Pfam" id="PF05426"/>
    </source>
</evidence>
<proteinExistence type="predicted"/>
<dbReference type="InterPro" id="IPR008929">
    <property type="entry name" value="Chondroitin_lyas"/>
</dbReference>
<dbReference type="EMBL" id="LMZQ01000013">
    <property type="protein sequence ID" value="KRT14851.1"/>
    <property type="molecule type" value="Genomic_DNA"/>
</dbReference>
<evidence type="ECO:0000256" key="1">
    <source>
        <dbReference type="ARBA" id="ARBA00022729"/>
    </source>
</evidence>
<dbReference type="STRING" id="687842.ASU31_16125"/>
<dbReference type="RefSeq" id="WP_057933311.1">
    <property type="nucleotide sequence ID" value="NZ_LMZQ01000013.1"/>
</dbReference>
<dbReference type="SUPFAM" id="SSF48230">
    <property type="entry name" value="Chondroitin AC/alginate lyase"/>
    <property type="match status" value="1"/>
</dbReference>
<evidence type="ECO:0000313" key="6">
    <source>
        <dbReference type="Proteomes" id="UP000051950"/>
    </source>
</evidence>
<protein>
    <recommendedName>
        <fullName evidence="4">Alginate lyase domain-containing protein</fullName>
    </recommendedName>
</protein>
<sequence length="376" mass="42468">MKKIQNLYLIAYFLFFLSSISSAQQKFIHPGILFSSSDLQRIYQTAQDKSSVGYASFELLRDNSLASTDYKMKGPFRVISRDGEFGNTKSLMEADFSAAYLNSLMWIATRDQKHAEKAITILLGYADSLQRIPATNDAPLLVGLEGTKIINALEILKYDFKRADPRKLERIARMVTGIFLPVCEQFYASPAYTNGNWGPIVTKFYLSAAIYLDDQKMYHKAVNFYLHANDNGTIANYVDGETGQIQESGRDQGHCQLGIGAMATICEIAWKQGDDLYGALDNRLLKGFEYTASYNLGNQVPFKKWKDITGKYSDWEQISVTGRGRFIPIYQVAYNHYVRRKGLLMPFTQQVIAKMGAEGYDRDQPGFGGLLYLDSK</sequence>
<accession>A0A0T5VLU3</accession>
<feature type="signal peptide" evidence="3">
    <location>
        <begin position="1"/>
        <end position="23"/>
    </location>
</feature>
<gene>
    <name evidence="5" type="ORF">ASU31_16125</name>
</gene>
<dbReference type="Pfam" id="PF05426">
    <property type="entry name" value="Alginate_lyase"/>
    <property type="match status" value="1"/>
</dbReference>
<keyword evidence="6" id="KW-1185">Reference proteome</keyword>
<keyword evidence="2" id="KW-0456">Lyase</keyword>
<evidence type="ECO:0000256" key="2">
    <source>
        <dbReference type="ARBA" id="ARBA00023239"/>
    </source>
</evidence>
<dbReference type="AlphaFoldDB" id="A0A0T5VLU3"/>
<reference evidence="5 6" key="1">
    <citation type="submission" date="2015-11" db="EMBL/GenBank/DDBJ databases">
        <title>Sequence of Pedobacter ginsenosidimutans.</title>
        <authorList>
            <person name="Carson E."/>
            <person name="Keyser V."/>
            <person name="Newman J."/>
            <person name="Miller J."/>
        </authorList>
    </citation>
    <scope>NUCLEOTIDE SEQUENCE [LARGE SCALE GENOMIC DNA]</scope>
    <source>
        <strain evidence="5 6">KACC 14530</strain>
    </source>
</reference>
<feature type="domain" description="Alginate lyase" evidence="4">
    <location>
        <begin position="79"/>
        <end position="299"/>
    </location>
</feature>
<name>A0A0T5VLU3_9SPHI</name>
<evidence type="ECO:0000313" key="5">
    <source>
        <dbReference type="EMBL" id="KRT14851.1"/>
    </source>
</evidence>
<comment type="caution">
    <text evidence="5">The sequence shown here is derived from an EMBL/GenBank/DDBJ whole genome shotgun (WGS) entry which is preliminary data.</text>
</comment>
<dbReference type="Gene3D" id="1.50.10.100">
    <property type="entry name" value="Chondroitin AC/alginate lyase"/>
    <property type="match status" value="1"/>
</dbReference>
<dbReference type="GO" id="GO:0016829">
    <property type="term" value="F:lyase activity"/>
    <property type="evidence" value="ECO:0007669"/>
    <property type="project" value="UniProtKB-KW"/>
</dbReference>
<keyword evidence="1 3" id="KW-0732">Signal</keyword>
<evidence type="ECO:0000256" key="3">
    <source>
        <dbReference type="SAM" id="SignalP"/>
    </source>
</evidence>
<dbReference type="Proteomes" id="UP000051950">
    <property type="component" value="Unassembled WGS sequence"/>
</dbReference>
<dbReference type="OrthoDB" id="222550at2"/>